<feature type="compositionally biased region" description="Basic residues" evidence="1">
    <location>
        <begin position="133"/>
        <end position="145"/>
    </location>
</feature>
<feature type="transmembrane region" description="Helical" evidence="2">
    <location>
        <begin position="241"/>
        <end position="262"/>
    </location>
</feature>
<keyword evidence="2" id="KW-1133">Transmembrane helix</keyword>
<dbReference type="Proteomes" id="UP001152797">
    <property type="component" value="Unassembled WGS sequence"/>
</dbReference>
<name>A0A9P1GIR9_9DINO</name>
<evidence type="ECO:0000313" key="3">
    <source>
        <dbReference type="EMBL" id="CAI4015385.1"/>
    </source>
</evidence>
<evidence type="ECO:0000256" key="1">
    <source>
        <dbReference type="SAM" id="MobiDB-lite"/>
    </source>
</evidence>
<evidence type="ECO:0000313" key="4">
    <source>
        <dbReference type="EMBL" id="CAL4802697.1"/>
    </source>
</evidence>
<gene>
    <name evidence="3" type="ORF">C1SCF055_LOCUS40219</name>
</gene>
<protein>
    <submittedName>
        <fullName evidence="3">Uncharacterized protein</fullName>
    </submittedName>
</protein>
<comment type="caution">
    <text evidence="3">The sequence shown here is derived from an EMBL/GenBank/DDBJ whole genome shotgun (WGS) entry which is preliminary data.</text>
</comment>
<sequence>MAGADPADAEVRSSEEETIEQLPSELKENDELLNAEVAKTIDGKMFKGVVEDIEVGQISRDRLYRVRYTDGDLEHMTETEVRQVLVALATKFENDEGQVMMKRPAARKQTLEVVAEEDVEMGAPEEDTTMKKPAGRAKGKAKAKAKAADPVVQEEEEEAQDMETTEAPAEEEPPEVEEDLEGVLVAFCAMEYRRLRRIRNGRIVKDGLGRHLNSAMKGIIVVLLLAEVFDITTQRFGIQQVWIIPAGLTLALVIPAAVQTLYYPEHTFTLWVSTELYAFCLWFAWWFDARDESNKDSWHSANMRPNRNMTVEILRVKQYKHSNSHILYSLVNKHRP</sequence>
<reference evidence="3" key="1">
    <citation type="submission" date="2022-10" db="EMBL/GenBank/DDBJ databases">
        <authorList>
            <person name="Chen Y."/>
            <person name="Dougan E. K."/>
            <person name="Chan C."/>
            <person name="Rhodes N."/>
            <person name="Thang M."/>
        </authorList>
    </citation>
    <scope>NUCLEOTIDE SEQUENCE</scope>
</reference>
<reference evidence="4 5" key="2">
    <citation type="submission" date="2024-05" db="EMBL/GenBank/DDBJ databases">
        <authorList>
            <person name="Chen Y."/>
            <person name="Shah S."/>
            <person name="Dougan E. K."/>
            <person name="Thang M."/>
            <person name="Chan C."/>
        </authorList>
    </citation>
    <scope>NUCLEOTIDE SEQUENCE [LARGE SCALE GENOMIC DNA]</scope>
</reference>
<feature type="compositionally biased region" description="Acidic residues" evidence="1">
    <location>
        <begin position="152"/>
        <end position="176"/>
    </location>
</feature>
<feature type="transmembrane region" description="Helical" evidence="2">
    <location>
        <begin position="268"/>
        <end position="287"/>
    </location>
</feature>
<keyword evidence="5" id="KW-1185">Reference proteome</keyword>
<feature type="region of interest" description="Disordered" evidence="1">
    <location>
        <begin position="1"/>
        <end position="27"/>
    </location>
</feature>
<dbReference type="EMBL" id="CAMXCT010006529">
    <property type="protein sequence ID" value="CAI4015385.1"/>
    <property type="molecule type" value="Genomic_DNA"/>
</dbReference>
<organism evidence="3">
    <name type="scientific">Cladocopium goreaui</name>
    <dbReference type="NCBI Taxonomy" id="2562237"/>
    <lineage>
        <taxon>Eukaryota</taxon>
        <taxon>Sar</taxon>
        <taxon>Alveolata</taxon>
        <taxon>Dinophyceae</taxon>
        <taxon>Suessiales</taxon>
        <taxon>Symbiodiniaceae</taxon>
        <taxon>Cladocopium</taxon>
    </lineage>
</organism>
<dbReference type="OrthoDB" id="428412at2759"/>
<evidence type="ECO:0000313" key="5">
    <source>
        <dbReference type="Proteomes" id="UP001152797"/>
    </source>
</evidence>
<evidence type="ECO:0000256" key="2">
    <source>
        <dbReference type="SAM" id="Phobius"/>
    </source>
</evidence>
<keyword evidence="2" id="KW-0472">Membrane</keyword>
<accession>A0A9P1GIR9</accession>
<keyword evidence="2" id="KW-0812">Transmembrane</keyword>
<proteinExistence type="predicted"/>
<dbReference type="AlphaFoldDB" id="A0A9P1GIR9"/>
<dbReference type="EMBL" id="CAMXCT030006529">
    <property type="protein sequence ID" value="CAL4802697.1"/>
    <property type="molecule type" value="Genomic_DNA"/>
</dbReference>
<feature type="region of interest" description="Disordered" evidence="1">
    <location>
        <begin position="119"/>
        <end position="176"/>
    </location>
</feature>
<dbReference type="EMBL" id="CAMXCT020006529">
    <property type="protein sequence ID" value="CAL1168760.1"/>
    <property type="molecule type" value="Genomic_DNA"/>
</dbReference>